<name>A0A4R6TSF6_9BACI</name>
<proteinExistence type="predicted"/>
<keyword evidence="2" id="KW-0812">Transmembrane</keyword>
<keyword evidence="5" id="KW-1185">Reference proteome</keyword>
<dbReference type="RefSeq" id="WP_133581759.1">
    <property type="nucleotide sequence ID" value="NZ_SNYJ01000019.1"/>
</dbReference>
<evidence type="ECO:0000256" key="2">
    <source>
        <dbReference type="SAM" id="Phobius"/>
    </source>
</evidence>
<keyword evidence="2" id="KW-1133">Transmembrane helix</keyword>
<gene>
    <name evidence="4" type="ORF">EV213_11920</name>
</gene>
<dbReference type="AlphaFoldDB" id="A0A4R6TSF6"/>
<feature type="compositionally biased region" description="Low complexity" evidence="1">
    <location>
        <begin position="245"/>
        <end position="256"/>
    </location>
</feature>
<evidence type="ECO:0000313" key="4">
    <source>
        <dbReference type="EMBL" id="TDQ36231.1"/>
    </source>
</evidence>
<sequence length="256" mass="28317">MVKRISLSHFLIVFLIGLTLLPFVPQHGFAAEEKTYIYDNAGLLTDEEKAKLAALAAENSEKQDTDFIVLTTDDSEVNDIKTYIQDFYDETMPGSNAAILGVDMNKRDFYVAGFYKAEELLSNERADLVVEKITPYLSDREYAKAFETFIVTAEDYMTYRAGVNPDNILFKWWFQIVVALVVAGGIVGVMVYNSGGKVTVHQGTYLDQNRSSVLAKKDTYVRTSVTKTRKPQNNKSSGGGGTTSGGHSHSGSRGSF</sequence>
<feature type="region of interest" description="Disordered" evidence="1">
    <location>
        <begin position="224"/>
        <end position="256"/>
    </location>
</feature>
<dbReference type="Gene3D" id="3.10.310.50">
    <property type="match status" value="1"/>
</dbReference>
<accession>A0A4R6TSF6</accession>
<feature type="transmembrane region" description="Helical" evidence="2">
    <location>
        <begin position="172"/>
        <end position="192"/>
    </location>
</feature>
<feature type="domain" description="TPM" evidence="3">
    <location>
        <begin position="37"/>
        <end position="151"/>
    </location>
</feature>
<dbReference type="OrthoDB" id="9806054at2"/>
<evidence type="ECO:0000313" key="5">
    <source>
        <dbReference type="Proteomes" id="UP000295632"/>
    </source>
</evidence>
<dbReference type="Proteomes" id="UP000295632">
    <property type="component" value="Unassembled WGS sequence"/>
</dbReference>
<comment type="caution">
    <text evidence="4">The sequence shown here is derived from an EMBL/GenBank/DDBJ whole genome shotgun (WGS) entry which is preliminary data.</text>
</comment>
<dbReference type="InterPro" id="IPR007621">
    <property type="entry name" value="TPM_dom"/>
</dbReference>
<dbReference type="EMBL" id="SNYJ01000019">
    <property type="protein sequence ID" value="TDQ36231.1"/>
    <property type="molecule type" value="Genomic_DNA"/>
</dbReference>
<reference evidence="4 5" key="1">
    <citation type="submission" date="2019-03" db="EMBL/GenBank/DDBJ databases">
        <title>Genomic Encyclopedia of Type Strains, Phase IV (KMG-IV): sequencing the most valuable type-strain genomes for metagenomic binning, comparative biology and taxonomic classification.</title>
        <authorList>
            <person name="Goeker M."/>
        </authorList>
    </citation>
    <scope>NUCLEOTIDE SEQUENCE [LARGE SCALE GENOMIC DNA]</scope>
    <source>
        <strain evidence="4 5">DSM 28697</strain>
    </source>
</reference>
<dbReference type="Pfam" id="PF04536">
    <property type="entry name" value="TPM_phosphatase"/>
    <property type="match status" value="1"/>
</dbReference>
<protein>
    <recommendedName>
        <fullName evidence="3">TPM domain-containing protein</fullName>
    </recommendedName>
</protein>
<keyword evidence="2" id="KW-0472">Membrane</keyword>
<organism evidence="4 5">
    <name type="scientific">Aureibacillus halotolerans</name>
    <dbReference type="NCBI Taxonomy" id="1508390"/>
    <lineage>
        <taxon>Bacteria</taxon>
        <taxon>Bacillati</taxon>
        <taxon>Bacillota</taxon>
        <taxon>Bacilli</taxon>
        <taxon>Bacillales</taxon>
        <taxon>Bacillaceae</taxon>
        <taxon>Aureibacillus</taxon>
    </lineage>
</organism>
<evidence type="ECO:0000256" key="1">
    <source>
        <dbReference type="SAM" id="MobiDB-lite"/>
    </source>
</evidence>
<evidence type="ECO:0000259" key="3">
    <source>
        <dbReference type="Pfam" id="PF04536"/>
    </source>
</evidence>